<dbReference type="AlphaFoldDB" id="A0A2W1BHT3"/>
<proteinExistence type="predicted"/>
<feature type="compositionally biased region" description="Low complexity" evidence="1">
    <location>
        <begin position="34"/>
        <end position="65"/>
    </location>
</feature>
<dbReference type="OrthoDB" id="7460503at2759"/>
<gene>
    <name evidence="2" type="primary">HaOG207885</name>
    <name evidence="2" type="ORF">B5X24_HaOG207885</name>
</gene>
<feature type="compositionally biased region" description="Basic and acidic residues" evidence="1">
    <location>
        <begin position="239"/>
        <end position="248"/>
    </location>
</feature>
<evidence type="ECO:0000313" key="2">
    <source>
        <dbReference type="EMBL" id="PZC74408.1"/>
    </source>
</evidence>
<protein>
    <submittedName>
        <fullName evidence="2">Uncharacterized protein</fullName>
    </submittedName>
</protein>
<keyword evidence="3" id="KW-1185">Reference proteome</keyword>
<sequence>MFGQSFINSTTSIDDSYIPSITKVINPAATLLPSENSSSSASRANTPKLSNASSQESSACSSYENTTHRVTRSRHRRRDEWKDVKRKCLKNLGKAYLSRNGVPRDGKILKQPCPVTCRLKCFQKFDAQQRERIFSSFWKIGDHRRQWDYIVSHTEVVDTKYPSTTKHVSRRKKSVKYCLPVIESDSDFPNKVFVCKTMFLNTLSVGERTVQTALAKWRSGGGSISPDRRGGSRTTVLDDEMKQGSKAC</sequence>
<dbReference type="EMBL" id="KZ150051">
    <property type="protein sequence ID" value="PZC74408.1"/>
    <property type="molecule type" value="Genomic_DNA"/>
</dbReference>
<accession>A0A2W1BHT3</accession>
<dbReference type="PANTHER" id="PTHR10773">
    <property type="entry name" value="DNA-DIRECTED RNA POLYMERASES I, II, AND III SUBUNIT RPABC2"/>
    <property type="match status" value="1"/>
</dbReference>
<evidence type="ECO:0000256" key="1">
    <source>
        <dbReference type="SAM" id="MobiDB-lite"/>
    </source>
</evidence>
<evidence type="ECO:0000313" key="3">
    <source>
        <dbReference type="Proteomes" id="UP000249218"/>
    </source>
</evidence>
<reference evidence="2 3" key="1">
    <citation type="journal article" date="2017" name="BMC Biol.">
        <title>Genomic innovations, transcriptional plasticity and gene loss underlying the evolution and divergence of two highly polyphagous and invasive Helicoverpa pest species.</title>
        <authorList>
            <person name="Pearce S.L."/>
            <person name="Clarke D.F."/>
            <person name="East P.D."/>
            <person name="Elfekih S."/>
            <person name="Gordon K.H."/>
            <person name="Jermiin L.S."/>
            <person name="McGaughran A."/>
            <person name="Oakeshott J.G."/>
            <person name="Papanikolaou A."/>
            <person name="Perera O.P."/>
            <person name="Rane R.V."/>
            <person name="Richards S."/>
            <person name="Tay W.T."/>
            <person name="Walsh T.K."/>
            <person name="Anderson A."/>
            <person name="Anderson C.J."/>
            <person name="Asgari S."/>
            <person name="Board P.G."/>
            <person name="Bretschneider A."/>
            <person name="Campbell P.M."/>
            <person name="Chertemps T."/>
            <person name="Christeller J.T."/>
            <person name="Coppin C.W."/>
            <person name="Downes S.J."/>
            <person name="Duan G."/>
            <person name="Farnsworth C.A."/>
            <person name="Good R.T."/>
            <person name="Han L.B."/>
            <person name="Han Y.C."/>
            <person name="Hatje K."/>
            <person name="Horne I."/>
            <person name="Huang Y.P."/>
            <person name="Hughes D.S."/>
            <person name="Jacquin-Joly E."/>
            <person name="James W."/>
            <person name="Jhangiani S."/>
            <person name="Kollmar M."/>
            <person name="Kuwar S.S."/>
            <person name="Li S."/>
            <person name="Liu N.Y."/>
            <person name="Maibeche M.T."/>
            <person name="Miller J.R."/>
            <person name="Montagne N."/>
            <person name="Perry T."/>
            <person name="Qu J."/>
            <person name="Song S.V."/>
            <person name="Sutton G.G."/>
            <person name="Vogel H."/>
            <person name="Walenz B.P."/>
            <person name="Xu W."/>
            <person name="Zhang H.J."/>
            <person name="Zou Z."/>
            <person name="Batterham P."/>
            <person name="Edwards O.R."/>
            <person name="Feyereisen R."/>
            <person name="Gibbs R.A."/>
            <person name="Heckel D.G."/>
            <person name="McGrath A."/>
            <person name="Robin C."/>
            <person name="Scherer S.E."/>
            <person name="Worley K.C."/>
            <person name="Wu Y.D."/>
        </authorList>
    </citation>
    <scope>NUCLEOTIDE SEQUENCE [LARGE SCALE GENOMIC DNA]</scope>
    <source>
        <strain evidence="2">Harm_GR_Male_#8</strain>
        <tissue evidence="2">Whole organism</tissue>
    </source>
</reference>
<dbReference type="Proteomes" id="UP000249218">
    <property type="component" value="Unassembled WGS sequence"/>
</dbReference>
<feature type="region of interest" description="Disordered" evidence="1">
    <location>
        <begin position="220"/>
        <end position="248"/>
    </location>
</feature>
<dbReference type="PANTHER" id="PTHR10773:SF19">
    <property type="match status" value="1"/>
</dbReference>
<feature type="region of interest" description="Disordered" evidence="1">
    <location>
        <begin position="33"/>
        <end position="78"/>
    </location>
</feature>
<organism evidence="2 3">
    <name type="scientific">Helicoverpa armigera</name>
    <name type="common">Cotton bollworm</name>
    <name type="synonym">Heliothis armigera</name>
    <dbReference type="NCBI Taxonomy" id="29058"/>
    <lineage>
        <taxon>Eukaryota</taxon>
        <taxon>Metazoa</taxon>
        <taxon>Ecdysozoa</taxon>
        <taxon>Arthropoda</taxon>
        <taxon>Hexapoda</taxon>
        <taxon>Insecta</taxon>
        <taxon>Pterygota</taxon>
        <taxon>Neoptera</taxon>
        <taxon>Endopterygota</taxon>
        <taxon>Lepidoptera</taxon>
        <taxon>Glossata</taxon>
        <taxon>Ditrysia</taxon>
        <taxon>Noctuoidea</taxon>
        <taxon>Noctuidae</taxon>
        <taxon>Heliothinae</taxon>
        <taxon>Helicoverpa</taxon>
    </lineage>
</organism>
<name>A0A2W1BHT3_HELAM</name>